<dbReference type="Gene3D" id="1.10.10.60">
    <property type="entry name" value="Homeodomain-like"/>
    <property type="match status" value="2"/>
</dbReference>
<dbReference type="InterPro" id="IPR013783">
    <property type="entry name" value="Ig-like_fold"/>
</dbReference>
<keyword evidence="2" id="KW-0238">DNA-binding</keyword>
<accession>A0A948X110</accession>
<dbReference type="Proteomes" id="UP000784286">
    <property type="component" value="Unassembled WGS sequence"/>
</dbReference>
<gene>
    <name evidence="7" type="ORF">H9928_05110</name>
</gene>
<feature type="chain" id="PRO_5037652795" evidence="5">
    <location>
        <begin position="21"/>
        <end position="912"/>
    </location>
</feature>
<protein>
    <submittedName>
        <fullName evidence="7">Helix-turn-helix domain-containing protein</fullName>
    </submittedName>
</protein>
<dbReference type="SUPFAM" id="SSF46689">
    <property type="entry name" value="Homeodomain-like"/>
    <property type="match status" value="1"/>
</dbReference>
<reference evidence="7" key="1">
    <citation type="journal article" date="2021" name="PeerJ">
        <title>Extensive microbial diversity within the chicken gut microbiome revealed by metagenomics and culture.</title>
        <authorList>
            <person name="Gilroy R."/>
            <person name="Ravi A."/>
            <person name="Getino M."/>
            <person name="Pursley I."/>
            <person name="Horton D.L."/>
            <person name="Alikhan N.F."/>
            <person name="Baker D."/>
            <person name="Gharbi K."/>
            <person name="Hall N."/>
            <person name="Watson M."/>
            <person name="Adriaenssens E.M."/>
            <person name="Foster-Nyarko E."/>
            <person name="Jarju S."/>
            <person name="Secka A."/>
            <person name="Antonio M."/>
            <person name="Oren A."/>
            <person name="Chaudhuri R.R."/>
            <person name="La Ragione R."/>
            <person name="Hildebrand F."/>
            <person name="Pallen M.J."/>
        </authorList>
    </citation>
    <scope>NUCLEOTIDE SEQUENCE</scope>
    <source>
        <strain evidence="7">8470</strain>
    </source>
</reference>
<evidence type="ECO:0000256" key="2">
    <source>
        <dbReference type="ARBA" id="ARBA00023125"/>
    </source>
</evidence>
<dbReference type="EMBL" id="JAHLFJ010000047">
    <property type="protein sequence ID" value="MBU3855927.1"/>
    <property type="molecule type" value="Genomic_DNA"/>
</dbReference>
<dbReference type="GO" id="GO:0043565">
    <property type="term" value="F:sequence-specific DNA binding"/>
    <property type="evidence" value="ECO:0007669"/>
    <property type="project" value="InterPro"/>
</dbReference>
<feature type="signal peptide" evidence="5">
    <location>
        <begin position="1"/>
        <end position="20"/>
    </location>
</feature>
<dbReference type="PANTHER" id="PTHR43280:SF29">
    <property type="entry name" value="ARAC-FAMILY TRANSCRIPTIONAL REGULATOR"/>
    <property type="match status" value="1"/>
</dbReference>
<sequence length="912" mass="103469">MRTIYLAVCLLFLSFLSAMSAPFTFRGLTGSDGLSDLTVCALYKDSCGYMWMGTSTSVERFDGIHLKHYPIPGENEKLKWVNTIVETSDNRIWMGNDMGLWQVDGDSLRRVAPDVIAHGVRSICQGDDGTLYIGSETGLYICRDGAFEFRQVDSNILSSGNFVISLYLDKAGGSLWMITRNGLYAMNLKNGKTTHYPNSLFKEESECSYRTMTCLDSVLYIGTMNHGILRFDMKTAAFSRYVDVGCDVIMSLSDDGNDMLYVGTDGNGVHFVSVRERRIVRSFRNDPERKEEPGLRSNSVYSLLVDRDSLVWVGLYQTGVDYTVHQEPLFAVYKTPYFTSEHIPVRSIYIGSGKKLIGSRNGLYCIDEQKQSVVRFGTPSLRSNIILTCYAFLGKVYIGTYGGGMYVFELDSGKILDFDADGSEAFRHNSVFCFSSDEEGRLWIGASTGVYCYKGNSLLHHFDHKNSPLPEGNVYVVFFDSMRKGWICTETGIAIWDPASKTIKKNVFPEHFPDKAKVGSMFEDSEHKLYFVPYKGNLFVSDLAMSKVYEIGPGTPLEGKEIRFVTEDKDSCLWIGTGSGLFYYDKKNSFVPYNFVSGIPDPNFLPCEPVRGKDGRIWFANNEGLLYLPENWKRQRRGLPYTMHVTEVYVNGKSVPFPMKGGAGTYGKVILDPEQNNVTFRFSGFAFTDPAYAAYEYKLEGLENDWKRLVGKSEAVYYNLEPGAYVFKVRRMGEPDTETGMAVKVLSPTNWKAWTIGIVLCCIAMVCSFFVYVGRKRKERKKLEAPKEKYRTSNLSDSECRQLVRKLENAMSEKKLYASPDLKLMDLAEIIGVSSHTLSYLFNQYLKKSYYDYVNDWRIEEFKELIARKAHAKYTLNTLIEKCGFGSRASFFRCFKNKTGITPNEYIKQSNQ</sequence>
<dbReference type="InterPro" id="IPR018060">
    <property type="entry name" value="HTH_AraC"/>
</dbReference>
<dbReference type="Pfam" id="PF07495">
    <property type="entry name" value="Y_Y_Y"/>
    <property type="match status" value="1"/>
</dbReference>
<keyword evidence="4" id="KW-0812">Transmembrane</keyword>
<evidence type="ECO:0000313" key="7">
    <source>
        <dbReference type="EMBL" id="MBU3855927.1"/>
    </source>
</evidence>
<evidence type="ECO:0000256" key="1">
    <source>
        <dbReference type="ARBA" id="ARBA00023015"/>
    </source>
</evidence>
<dbReference type="AlphaFoldDB" id="A0A948X110"/>
<dbReference type="PROSITE" id="PS01124">
    <property type="entry name" value="HTH_ARAC_FAMILY_2"/>
    <property type="match status" value="1"/>
</dbReference>
<feature type="transmembrane region" description="Helical" evidence="4">
    <location>
        <begin position="751"/>
        <end position="773"/>
    </location>
</feature>
<dbReference type="SUPFAM" id="SSF50998">
    <property type="entry name" value="Quinoprotein alcohol dehydrogenase-like"/>
    <property type="match status" value="1"/>
</dbReference>
<evidence type="ECO:0000259" key="6">
    <source>
        <dbReference type="PROSITE" id="PS01124"/>
    </source>
</evidence>
<evidence type="ECO:0000256" key="3">
    <source>
        <dbReference type="ARBA" id="ARBA00023163"/>
    </source>
</evidence>
<keyword evidence="4" id="KW-1133">Transmembrane helix</keyword>
<reference evidence="7" key="2">
    <citation type="submission" date="2021-04" db="EMBL/GenBank/DDBJ databases">
        <authorList>
            <person name="Gilroy R."/>
        </authorList>
    </citation>
    <scope>NUCLEOTIDE SEQUENCE</scope>
    <source>
        <strain evidence="7">8470</strain>
    </source>
</reference>
<dbReference type="Gene3D" id="2.60.40.10">
    <property type="entry name" value="Immunoglobulins"/>
    <property type="match status" value="1"/>
</dbReference>
<dbReference type="InterPro" id="IPR015943">
    <property type="entry name" value="WD40/YVTN_repeat-like_dom_sf"/>
</dbReference>
<keyword evidence="3" id="KW-0804">Transcription</keyword>
<dbReference type="Gene3D" id="2.130.10.10">
    <property type="entry name" value="YVTN repeat-like/Quinoprotein amine dehydrogenase"/>
    <property type="match status" value="3"/>
</dbReference>
<dbReference type="Pfam" id="PF07494">
    <property type="entry name" value="Reg_prop"/>
    <property type="match status" value="1"/>
</dbReference>
<dbReference type="InterPro" id="IPR009057">
    <property type="entry name" value="Homeodomain-like_sf"/>
</dbReference>
<evidence type="ECO:0000256" key="5">
    <source>
        <dbReference type="SAM" id="SignalP"/>
    </source>
</evidence>
<keyword evidence="4" id="KW-0472">Membrane</keyword>
<organism evidence="7 8">
    <name type="scientific">Candidatus Phocaeicola excrementipullorum</name>
    <dbReference type="NCBI Taxonomy" id="2838731"/>
    <lineage>
        <taxon>Bacteria</taxon>
        <taxon>Pseudomonadati</taxon>
        <taxon>Bacteroidota</taxon>
        <taxon>Bacteroidia</taxon>
        <taxon>Bacteroidales</taxon>
        <taxon>Bacteroidaceae</taxon>
        <taxon>Phocaeicola</taxon>
    </lineage>
</organism>
<dbReference type="InterPro" id="IPR011110">
    <property type="entry name" value="Reg_prop"/>
</dbReference>
<dbReference type="InterPro" id="IPR011123">
    <property type="entry name" value="Y_Y_Y"/>
</dbReference>
<evidence type="ECO:0000313" key="8">
    <source>
        <dbReference type="Proteomes" id="UP000784286"/>
    </source>
</evidence>
<dbReference type="SMART" id="SM00342">
    <property type="entry name" value="HTH_ARAC"/>
    <property type="match status" value="1"/>
</dbReference>
<keyword evidence="1" id="KW-0805">Transcription regulation</keyword>
<evidence type="ECO:0000256" key="4">
    <source>
        <dbReference type="SAM" id="Phobius"/>
    </source>
</evidence>
<dbReference type="Pfam" id="PF12833">
    <property type="entry name" value="HTH_18"/>
    <property type="match status" value="1"/>
</dbReference>
<name>A0A948X110_9BACT</name>
<proteinExistence type="predicted"/>
<dbReference type="GO" id="GO:0003700">
    <property type="term" value="F:DNA-binding transcription factor activity"/>
    <property type="evidence" value="ECO:0007669"/>
    <property type="project" value="InterPro"/>
</dbReference>
<comment type="caution">
    <text evidence="7">The sequence shown here is derived from an EMBL/GenBank/DDBJ whole genome shotgun (WGS) entry which is preliminary data.</text>
</comment>
<dbReference type="InterPro" id="IPR011047">
    <property type="entry name" value="Quinoprotein_ADH-like_sf"/>
</dbReference>
<feature type="domain" description="HTH araC/xylS-type" evidence="6">
    <location>
        <begin position="801"/>
        <end position="909"/>
    </location>
</feature>
<dbReference type="PANTHER" id="PTHR43280">
    <property type="entry name" value="ARAC-FAMILY TRANSCRIPTIONAL REGULATOR"/>
    <property type="match status" value="1"/>
</dbReference>
<keyword evidence="5" id="KW-0732">Signal</keyword>
<dbReference type="SUPFAM" id="SSF63829">
    <property type="entry name" value="Calcium-dependent phosphotriesterase"/>
    <property type="match status" value="2"/>
</dbReference>